<organism evidence="2 3">
    <name type="scientific">Tessaracoccus flavus</name>
    <dbReference type="NCBI Taxonomy" id="1610493"/>
    <lineage>
        <taxon>Bacteria</taxon>
        <taxon>Bacillati</taxon>
        <taxon>Actinomycetota</taxon>
        <taxon>Actinomycetes</taxon>
        <taxon>Propionibacteriales</taxon>
        <taxon>Propionibacteriaceae</taxon>
        <taxon>Tessaracoccus</taxon>
    </lineage>
</organism>
<dbReference type="OrthoDB" id="5951444at2"/>
<dbReference type="EMBL" id="CP019605">
    <property type="protein sequence ID" value="AQP43485.1"/>
    <property type="molecule type" value="Genomic_DNA"/>
</dbReference>
<dbReference type="Proteomes" id="UP000188324">
    <property type="component" value="Chromosome"/>
</dbReference>
<dbReference type="AlphaFoldDB" id="A0A1Q2CBR3"/>
<dbReference type="KEGG" id="tfl:RPIT_00510"/>
<evidence type="ECO:0000259" key="1">
    <source>
        <dbReference type="Pfam" id="PF08818"/>
    </source>
</evidence>
<accession>A0A1Q2CBR3</accession>
<keyword evidence="3" id="KW-1185">Reference proteome</keyword>
<feature type="domain" description="YdhG-like" evidence="1">
    <location>
        <begin position="11"/>
        <end position="114"/>
    </location>
</feature>
<gene>
    <name evidence="2" type="ORF">RPIT_00510</name>
</gene>
<protein>
    <recommendedName>
        <fullName evidence="1">YdhG-like domain-containing protein</fullName>
    </recommendedName>
</protein>
<dbReference type="Pfam" id="PF08818">
    <property type="entry name" value="DUF1801"/>
    <property type="match status" value="1"/>
</dbReference>
<sequence length="138" mass="15265">MLTVEALPERRKAQGQELLSLFASETGAHPQMWGPSIVGFGHVRYTYATGRSGEMPRVGFSPRKAALSLYGLTLYGSNEDLLERLGKHRVGKGCLYINKLDDIDLDVLRQLIRRGWAGSTENFSDTHDGTRIEALDGS</sequence>
<name>A0A1Q2CBR3_9ACTN</name>
<evidence type="ECO:0000313" key="2">
    <source>
        <dbReference type="EMBL" id="AQP43485.1"/>
    </source>
</evidence>
<proteinExistence type="predicted"/>
<dbReference type="STRING" id="1610493.RPIT_00510"/>
<dbReference type="InterPro" id="IPR014922">
    <property type="entry name" value="YdhG-like"/>
</dbReference>
<evidence type="ECO:0000313" key="3">
    <source>
        <dbReference type="Proteomes" id="UP000188324"/>
    </source>
</evidence>
<reference evidence="2 3" key="1">
    <citation type="journal article" date="2016" name="Int. J. Syst. Evol. Microbiol.">
        <title>Tessaracoccus flavus sp. nov., isolated from the drainage system of a lindane-producing factory.</title>
        <authorList>
            <person name="Kumari R."/>
            <person name="Singh P."/>
            <person name="Schumann P."/>
            <person name="Lal R."/>
        </authorList>
    </citation>
    <scope>NUCLEOTIDE SEQUENCE [LARGE SCALE GENOMIC DNA]</scope>
    <source>
        <strain evidence="2 3">RP1T</strain>
    </source>
</reference>